<dbReference type="Proteomes" id="UP001159363">
    <property type="component" value="Chromosome 12"/>
</dbReference>
<reference evidence="2 3" key="1">
    <citation type="submission" date="2023-02" db="EMBL/GenBank/DDBJ databases">
        <title>LHISI_Scaffold_Assembly.</title>
        <authorList>
            <person name="Stuart O.P."/>
            <person name="Cleave R."/>
            <person name="Magrath M.J.L."/>
            <person name="Mikheyev A.S."/>
        </authorList>
    </citation>
    <scope>NUCLEOTIDE SEQUENCE [LARGE SCALE GENOMIC DNA]</scope>
    <source>
        <strain evidence="2">Daus_M_001</strain>
        <tissue evidence="2">Leg muscle</tissue>
    </source>
</reference>
<evidence type="ECO:0000313" key="2">
    <source>
        <dbReference type="EMBL" id="KAJ8869451.1"/>
    </source>
</evidence>
<dbReference type="InterPro" id="IPR037022">
    <property type="entry name" value="Formyl_trans_C_sf"/>
</dbReference>
<feature type="domain" description="Formyl transferase C-terminal" evidence="1">
    <location>
        <begin position="3"/>
        <end position="100"/>
    </location>
</feature>
<dbReference type="SUPFAM" id="SSF50486">
    <property type="entry name" value="FMT C-terminal domain-like"/>
    <property type="match status" value="1"/>
</dbReference>
<dbReference type="Pfam" id="PF02911">
    <property type="entry name" value="Formyl_trans_C"/>
    <property type="match status" value="1"/>
</dbReference>
<protein>
    <recommendedName>
        <fullName evidence="1">Formyl transferase C-terminal domain-containing protein</fullName>
    </recommendedName>
</protein>
<dbReference type="InterPro" id="IPR011034">
    <property type="entry name" value="Formyl_transferase-like_C_sf"/>
</dbReference>
<name>A0ABQ9GAN7_9NEOP</name>
<comment type="caution">
    <text evidence="2">The sequence shown here is derived from an EMBL/GenBank/DDBJ whole genome shotgun (WGS) entry which is preliminary data.</text>
</comment>
<evidence type="ECO:0000259" key="1">
    <source>
        <dbReference type="Pfam" id="PF02911"/>
    </source>
</evidence>
<dbReference type="EMBL" id="JARBHB010000013">
    <property type="protein sequence ID" value="KAJ8869451.1"/>
    <property type="molecule type" value="Genomic_DNA"/>
</dbReference>
<dbReference type="InterPro" id="IPR005793">
    <property type="entry name" value="Formyl_trans_C"/>
</dbReference>
<evidence type="ECO:0000313" key="3">
    <source>
        <dbReference type="Proteomes" id="UP001159363"/>
    </source>
</evidence>
<organism evidence="2 3">
    <name type="scientific">Dryococelus australis</name>
    <dbReference type="NCBI Taxonomy" id="614101"/>
    <lineage>
        <taxon>Eukaryota</taxon>
        <taxon>Metazoa</taxon>
        <taxon>Ecdysozoa</taxon>
        <taxon>Arthropoda</taxon>
        <taxon>Hexapoda</taxon>
        <taxon>Insecta</taxon>
        <taxon>Pterygota</taxon>
        <taxon>Neoptera</taxon>
        <taxon>Polyneoptera</taxon>
        <taxon>Phasmatodea</taxon>
        <taxon>Verophasmatodea</taxon>
        <taxon>Anareolatae</taxon>
        <taxon>Phasmatidae</taxon>
        <taxon>Eurycanthinae</taxon>
        <taxon>Dryococelus</taxon>
    </lineage>
</organism>
<dbReference type="PANTHER" id="PTHR11138:SF5">
    <property type="entry name" value="METHIONYL-TRNA FORMYLTRANSFERASE, MITOCHONDRIAL"/>
    <property type="match status" value="1"/>
</dbReference>
<keyword evidence="3" id="KW-1185">Reference proteome</keyword>
<dbReference type="Gene3D" id="3.10.25.10">
    <property type="entry name" value="Formyl transferase, C-terminal domain"/>
    <property type="match status" value="1"/>
</dbReference>
<accession>A0ABQ9GAN7</accession>
<gene>
    <name evidence="2" type="ORF">PR048_028441</name>
</gene>
<dbReference type="PANTHER" id="PTHR11138">
    <property type="entry name" value="METHIONYL-TRNA FORMYLTRANSFERASE"/>
    <property type="match status" value="1"/>
</dbReference>
<sequence>MAVVRWQEMTSAQVYNLHRALSSVYPLTTTWHGLPVRLYCATPAMSSAPGGERCRPGCVQYLRSAAALRVLCADQRWVHFVSVGVPNKKPLSATEFYNGYLSKKKESERIFT</sequence>
<proteinExistence type="predicted"/>